<dbReference type="Proteomes" id="UP000664859">
    <property type="component" value="Unassembled WGS sequence"/>
</dbReference>
<sequence>MAEADEESDWLTAASRQDHLNVAHAMSRHRQRHCPPFRLLPEQVRSDLAQIHGDVALLLATMRAAAAAAGPAGDADQAPFVVEHCLEQLELATCSAPAQCRALLAQLDAATMLIAAVGDHDRQPLAAAAALRVLAHVSAACAADAAAAAAAAAAFAAAGALMALAGVISTSHTETLVELACSGAQRTCSCPPTIITCVDEQRVLAAAVTGALEAWPRSAGVQSAGLRALRAPGLRPHAPAHLCVQLATAALLRYGSALPQQRLHGVARAHAAATCAEALHLLRALLSDGAAAPSAAAAAFIAADAVAAVTEALEWHAADVPVLVAGWQAVHAACLLVHRVCRHVPKRARAPYTTLQRAGRCFANTTRQYNPAAIALNQPTTSLQLQHYAAPLSSDAAMWRLLEDEAVHCRLAELAVRAGREHPRVAPLQWRCLAAVCALQEVCAGAGKEYAARGGLQQLARVLAEELEHAALVEQAARLVAQLARSSFTARSTLGSHGCAAAVRRALYLHRAHRGVQALGARALAALREAP</sequence>
<evidence type="ECO:0000313" key="2">
    <source>
        <dbReference type="Proteomes" id="UP000664859"/>
    </source>
</evidence>
<dbReference type="EMBL" id="JAFCMP010000401">
    <property type="protein sequence ID" value="KAG5180353.1"/>
    <property type="molecule type" value="Genomic_DNA"/>
</dbReference>
<proteinExistence type="predicted"/>
<accession>A0A836CCS9</accession>
<comment type="caution">
    <text evidence="1">The sequence shown here is derived from an EMBL/GenBank/DDBJ whole genome shotgun (WGS) entry which is preliminary data.</text>
</comment>
<evidence type="ECO:0000313" key="1">
    <source>
        <dbReference type="EMBL" id="KAG5180353.1"/>
    </source>
</evidence>
<name>A0A836CCS9_9STRA</name>
<dbReference type="AlphaFoldDB" id="A0A836CCS9"/>
<reference evidence="1" key="1">
    <citation type="submission" date="2021-02" db="EMBL/GenBank/DDBJ databases">
        <title>First Annotated Genome of the Yellow-green Alga Tribonema minus.</title>
        <authorList>
            <person name="Mahan K.M."/>
        </authorList>
    </citation>
    <scope>NUCLEOTIDE SEQUENCE</scope>
    <source>
        <strain evidence="1">UTEX B ZZ1240</strain>
    </source>
</reference>
<gene>
    <name evidence="1" type="ORF">JKP88DRAFT_324474</name>
</gene>
<keyword evidence="2" id="KW-1185">Reference proteome</keyword>
<organism evidence="1 2">
    <name type="scientific">Tribonema minus</name>
    <dbReference type="NCBI Taxonomy" id="303371"/>
    <lineage>
        <taxon>Eukaryota</taxon>
        <taxon>Sar</taxon>
        <taxon>Stramenopiles</taxon>
        <taxon>Ochrophyta</taxon>
        <taxon>PX clade</taxon>
        <taxon>Xanthophyceae</taxon>
        <taxon>Tribonematales</taxon>
        <taxon>Tribonemataceae</taxon>
        <taxon>Tribonema</taxon>
    </lineage>
</organism>
<protein>
    <submittedName>
        <fullName evidence="1">Uncharacterized protein</fullName>
    </submittedName>
</protein>